<dbReference type="AlphaFoldDB" id="A0A0K8J357"/>
<dbReference type="CDD" id="cd06171">
    <property type="entry name" value="Sigma70_r4"/>
    <property type="match status" value="1"/>
</dbReference>
<evidence type="ECO:0000256" key="2">
    <source>
        <dbReference type="ARBA" id="ARBA00023015"/>
    </source>
</evidence>
<dbReference type="Pfam" id="PF08281">
    <property type="entry name" value="Sigma70_r4_2"/>
    <property type="match status" value="1"/>
</dbReference>
<dbReference type="NCBIfam" id="TIGR02937">
    <property type="entry name" value="sigma70-ECF"/>
    <property type="match status" value="1"/>
</dbReference>
<dbReference type="RefSeq" id="WP_058257369.1">
    <property type="nucleotide sequence ID" value="NZ_DUPS01000012.1"/>
</dbReference>
<dbReference type="PANTHER" id="PTHR43133">
    <property type="entry name" value="RNA POLYMERASE ECF-TYPE SIGMA FACTO"/>
    <property type="match status" value="1"/>
</dbReference>
<name>A0A0K8J357_9FIRM</name>
<accession>A0A0K8J357</accession>
<evidence type="ECO:0000256" key="3">
    <source>
        <dbReference type="ARBA" id="ARBA00023082"/>
    </source>
</evidence>
<dbReference type="InterPro" id="IPR013249">
    <property type="entry name" value="RNA_pol_sigma70_r4_t2"/>
</dbReference>
<feature type="domain" description="RNA polymerase sigma factor 70 region 4 type 2" evidence="6">
    <location>
        <begin position="120"/>
        <end position="170"/>
    </location>
</feature>
<evidence type="ECO:0000259" key="5">
    <source>
        <dbReference type="Pfam" id="PF04542"/>
    </source>
</evidence>
<dbReference type="PANTHER" id="PTHR43133:SF60">
    <property type="entry name" value="RNA POLYMERASE SIGMA FACTOR SIGV"/>
    <property type="match status" value="1"/>
</dbReference>
<evidence type="ECO:0000256" key="1">
    <source>
        <dbReference type="ARBA" id="ARBA00010641"/>
    </source>
</evidence>
<reference evidence="8" key="1">
    <citation type="submission" date="2015-09" db="EMBL/GenBank/DDBJ databases">
        <authorList>
            <person name="Wibberg D."/>
        </authorList>
    </citation>
    <scope>NUCLEOTIDE SEQUENCE [LARGE SCALE GENOMIC DNA]</scope>
    <source>
        <strain evidence="8">SD1D</strain>
    </source>
</reference>
<dbReference type="Pfam" id="PF04542">
    <property type="entry name" value="Sigma70_r2"/>
    <property type="match status" value="1"/>
</dbReference>
<keyword evidence="4" id="KW-0804">Transcription</keyword>
<dbReference type="GO" id="GO:0006352">
    <property type="term" value="P:DNA-templated transcription initiation"/>
    <property type="evidence" value="ECO:0007669"/>
    <property type="project" value="InterPro"/>
</dbReference>
<dbReference type="Gene3D" id="1.10.10.10">
    <property type="entry name" value="Winged helix-like DNA-binding domain superfamily/Winged helix DNA-binding domain"/>
    <property type="match status" value="1"/>
</dbReference>
<dbReference type="GO" id="GO:0003677">
    <property type="term" value="F:DNA binding"/>
    <property type="evidence" value="ECO:0007669"/>
    <property type="project" value="InterPro"/>
</dbReference>
<keyword evidence="8" id="KW-1185">Reference proteome</keyword>
<dbReference type="GO" id="GO:0016987">
    <property type="term" value="F:sigma factor activity"/>
    <property type="evidence" value="ECO:0007669"/>
    <property type="project" value="UniProtKB-KW"/>
</dbReference>
<gene>
    <name evidence="7" type="ORF">SD1D_0394</name>
</gene>
<dbReference type="Proteomes" id="UP000196053">
    <property type="component" value="Chromosome I"/>
</dbReference>
<keyword evidence="2" id="KW-0805">Transcription regulation</keyword>
<comment type="similarity">
    <text evidence="1">Belongs to the sigma-70 factor family. ECF subfamily.</text>
</comment>
<dbReference type="SUPFAM" id="SSF88659">
    <property type="entry name" value="Sigma3 and sigma4 domains of RNA polymerase sigma factors"/>
    <property type="match status" value="1"/>
</dbReference>
<proteinExistence type="inferred from homology"/>
<dbReference type="InterPro" id="IPR039425">
    <property type="entry name" value="RNA_pol_sigma-70-like"/>
</dbReference>
<dbReference type="InterPro" id="IPR013325">
    <property type="entry name" value="RNA_pol_sigma_r2"/>
</dbReference>
<keyword evidence="3" id="KW-0731">Sigma factor</keyword>
<protein>
    <recommendedName>
        <fullName evidence="9">Sigma-70 family RNA polymerase sigma factor</fullName>
    </recommendedName>
</protein>
<sequence>MQKDMQNDNSQYSPAYEIEDLIRQYGNDVLRIAYMYVKDIHTAEDIFQEVFIKVNNKLSTFGGYSSIKTWIVRITINTCKDYLKSAYKRRVVPMMEYQEDAIISDSDYEQIEKQDTSDLIKKSVLSLPAKYKDVVICIYFQDMSIAEAAKALNIAEGTVKSRLSRARSKLKNMLEGRVSDEF</sequence>
<evidence type="ECO:0000256" key="4">
    <source>
        <dbReference type="ARBA" id="ARBA00023163"/>
    </source>
</evidence>
<dbReference type="InterPro" id="IPR014284">
    <property type="entry name" value="RNA_pol_sigma-70_dom"/>
</dbReference>
<organism evidence="7 8">
    <name type="scientific">Herbinix luporum</name>
    <dbReference type="NCBI Taxonomy" id="1679721"/>
    <lineage>
        <taxon>Bacteria</taxon>
        <taxon>Bacillati</taxon>
        <taxon>Bacillota</taxon>
        <taxon>Clostridia</taxon>
        <taxon>Lachnospirales</taxon>
        <taxon>Lachnospiraceae</taxon>
        <taxon>Herbinix</taxon>
    </lineage>
</organism>
<evidence type="ECO:0008006" key="9">
    <source>
        <dbReference type="Google" id="ProtNLM"/>
    </source>
</evidence>
<dbReference type="InterPro" id="IPR007627">
    <property type="entry name" value="RNA_pol_sigma70_r2"/>
</dbReference>
<dbReference type="InterPro" id="IPR036388">
    <property type="entry name" value="WH-like_DNA-bd_sf"/>
</dbReference>
<evidence type="ECO:0000313" key="8">
    <source>
        <dbReference type="Proteomes" id="UP000196053"/>
    </source>
</evidence>
<evidence type="ECO:0000259" key="6">
    <source>
        <dbReference type="Pfam" id="PF08281"/>
    </source>
</evidence>
<dbReference type="SUPFAM" id="SSF88946">
    <property type="entry name" value="Sigma2 domain of RNA polymerase sigma factors"/>
    <property type="match status" value="1"/>
</dbReference>
<dbReference type="Gene3D" id="1.10.1740.10">
    <property type="match status" value="1"/>
</dbReference>
<dbReference type="InterPro" id="IPR013324">
    <property type="entry name" value="RNA_pol_sigma_r3/r4-like"/>
</dbReference>
<dbReference type="KEGG" id="hsd:SD1D_0394"/>
<dbReference type="EMBL" id="LN879430">
    <property type="protein sequence ID" value="CUH91947.1"/>
    <property type="molecule type" value="Genomic_DNA"/>
</dbReference>
<feature type="domain" description="RNA polymerase sigma-70 region 2" evidence="5">
    <location>
        <begin position="21"/>
        <end position="86"/>
    </location>
</feature>
<evidence type="ECO:0000313" key="7">
    <source>
        <dbReference type="EMBL" id="CUH91947.1"/>
    </source>
</evidence>